<dbReference type="VEuPathDB" id="VectorBase:RSAN_055797"/>
<evidence type="ECO:0000256" key="1">
    <source>
        <dbReference type="SAM" id="MobiDB-lite"/>
    </source>
</evidence>
<dbReference type="InterPro" id="IPR036691">
    <property type="entry name" value="Endo/exonu/phosph_ase_sf"/>
</dbReference>
<feature type="region of interest" description="Disordered" evidence="1">
    <location>
        <begin position="175"/>
        <end position="197"/>
    </location>
</feature>
<feature type="compositionally biased region" description="Gly residues" evidence="1">
    <location>
        <begin position="179"/>
        <end position="197"/>
    </location>
</feature>
<dbReference type="GO" id="GO:0003824">
    <property type="term" value="F:catalytic activity"/>
    <property type="evidence" value="ECO:0007669"/>
    <property type="project" value="InterPro"/>
</dbReference>
<sequence length="589" mass="63701">MGMNFTGAALLSAKQLQEERREDPAEAAGRVEPTTGAAHTRSSSRRTTPTDTAADEDDAESSVSETTAVETGRRADFGTHTQARARELEDQISRFCADSANRITVSARNYILSRVFELVGLCSDLRADAAVERGRAAAAALGRPGIHGPDTDVPLGAPPTLLGPTGSLSYAAVLRPGPTTGGQPLGRPGFPGGATGPGGATTMATRHDHVAFLTPTGTTDAPARDVVRVLKANIDPVAKDIRDVTLRYTRYGVTVFTNTRQSLLNMRAAIEGNAVTRAAMTIRVPDKRNPHIRFSRVDPEITPDAFLRLLNERNPSLQLDMERSKVRVTFRERGGRKAFVVEVDPPAYHRIMACPRLSKGWTIVRVYEDLHVSTCTYCASYGRGRSSCPVAGDPSKKVYIRCGAEGHLGADCAALEDVVARSRSPNIVVAGDLNAKHLAWRLRAGDDRGARVVEFAAAAGLVFLNDPASEPTYETAYAASWIDVTLATPALAAGYTWQDTLRILGVVFDRRLSFFAHADHLREKTEALAAKRGTLAHMQGGQLRPIQKSRSHKVPGLKRHFYLGPGTPESTTLHMSPFQLVEDPSPRRC</sequence>
<reference evidence="3" key="1">
    <citation type="journal article" date="2020" name="Cell">
        <title>Large-Scale Comparative Analyses of Tick Genomes Elucidate Their Genetic Diversity and Vector Capacities.</title>
        <authorList>
            <consortium name="Tick Genome and Microbiome Consortium (TIGMIC)"/>
            <person name="Jia N."/>
            <person name="Wang J."/>
            <person name="Shi W."/>
            <person name="Du L."/>
            <person name="Sun Y."/>
            <person name="Zhan W."/>
            <person name="Jiang J.F."/>
            <person name="Wang Q."/>
            <person name="Zhang B."/>
            <person name="Ji P."/>
            <person name="Bell-Sakyi L."/>
            <person name="Cui X.M."/>
            <person name="Yuan T.T."/>
            <person name="Jiang B.G."/>
            <person name="Yang W.F."/>
            <person name="Lam T.T."/>
            <person name="Chang Q.C."/>
            <person name="Ding S.J."/>
            <person name="Wang X.J."/>
            <person name="Zhu J.G."/>
            <person name="Ruan X.D."/>
            <person name="Zhao L."/>
            <person name="Wei J.T."/>
            <person name="Ye R.Z."/>
            <person name="Que T.C."/>
            <person name="Du C.H."/>
            <person name="Zhou Y.H."/>
            <person name="Cheng J.X."/>
            <person name="Dai P.F."/>
            <person name="Guo W.B."/>
            <person name="Han X.H."/>
            <person name="Huang E.J."/>
            <person name="Li L.F."/>
            <person name="Wei W."/>
            <person name="Gao Y.C."/>
            <person name="Liu J.Z."/>
            <person name="Shao H.Z."/>
            <person name="Wang X."/>
            <person name="Wang C.C."/>
            <person name="Yang T.C."/>
            <person name="Huo Q.B."/>
            <person name="Li W."/>
            <person name="Chen H.Y."/>
            <person name="Chen S.E."/>
            <person name="Zhou L.G."/>
            <person name="Ni X.B."/>
            <person name="Tian J.H."/>
            <person name="Sheng Y."/>
            <person name="Liu T."/>
            <person name="Pan Y.S."/>
            <person name="Xia L.Y."/>
            <person name="Li J."/>
            <person name="Zhao F."/>
            <person name="Cao W.C."/>
        </authorList>
    </citation>
    <scope>NUCLEOTIDE SEQUENCE</scope>
    <source>
        <strain evidence="3">Rsan-2018</strain>
    </source>
</reference>
<feature type="region of interest" description="Disordered" evidence="1">
    <location>
        <begin position="1"/>
        <end position="80"/>
    </location>
</feature>
<dbReference type="Gene3D" id="3.60.10.10">
    <property type="entry name" value="Endonuclease/exonuclease/phosphatase"/>
    <property type="match status" value="1"/>
</dbReference>
<comment type="caution">
    <text evidence="3">The sequence shown here is derived from an EMBL/GenBank/DDBJ whole genome shotgun (WGS) entry which is preliminary data.</text>
</comment>
<evidence type="ECO:0000313" key="3">
    <source>
        <dbReference type="EMBL" id="KAH7963911.1"/>
    </source>
</evidence>
<dbReference type="Proteomes" id="UP000821837">
    <property type="component" value="Chromosome 3"/>
</dbReference>
<dbReference type="SUPFAM" id="SSF56219">
    <property type="entry name" value="DNase I-like"/>
    <property type="match status" value="1"/>
</dbReference>
<dbReference type="Pfam" id="PF14529">
    <property type="entry name" value="Exo_endo_phos_2"/>
    <property type="match status" value="1"/>
</dbReference>
<proteinExistence type="predicted"/>
<reference evidence="3" key="2">
    <citation type="submission" date="2021-09" db="EMBL/GenBank/DDBJ databases">
        <authorList>
            <person name="Jia N."/>
            <person name="Wang J."/>
            <person name="Shi W."/>
            <person name="Du L."/>
            <person name="Sun Y."/>
            <person name="Zhan W."/>
            <person name="Jiang J."/>
            <person name="Wang Q."/>
            <person name="Zhang B."/>
            <person name="Ji P."/>
            <person name="Sakyi L.B."/>
            <person name="Cui X."/>
            <person name="Yuan T."/>
            <person name="Jiang B."/>
            <person name="Yang W."/>
            <person name="Lam T.T.-Y."/>
            <person name="Chang Q."/>
            <person name="Ding S."/>
            <person name="Wang X."/>
            <person name="Zhu J."/>
            <person name="Ruan X."/>
            <person name="Zhao L."/>
            <person name="Wei J."/>
            <person name="Que T."/>
            <person name="Du C."/>
            <person name="Cheng J."/>
            <person name="Dai P."/>
            <person name="Han X."/>
            <person name="Huang E."/>
            <person name="Gao Y."/>
            <person name="Liu J."/>
            <person name="Shao H."/>
            <person name="Ye R."/>
            <person name="Li L."/>
            <person name="Wei W."/>
            <person name="Wang X."/>
            <person name="Wang C."/>
            <person name="Huo Q."/>
            <person name="Li W."/>
            <person name="Guo W."/>
            <person name="Chen H."/>
            <person name="Chen S."/>
            <person name="Zhou L."/>
            <person name="Zhou L."/>
            <person name="Ni X."/>
            <person name="Tian J."/>
            <person name="Zhou Y."/>
            <person name="Sheng Y."/>
            <person name="Liu T."/>
            <person name="Pan Y."/>
            <person name="Xia L."/>
            <person name="Li J."/>
            <person name="Zhao F."/>
            <person name="Cao W."/>
        </authorList>
    </citation>
    <scope>NUCLEOTIDE SEQUENCE</scope>
    <source>
        <strain evidence="3">Rsan-2018</strain>
        <tissue evidence="3">Larvae</tissue>
    </source>
</reference>
<evidence type="ECO:0000259" key="2">
    <source>
        <dbReference type="Pfam" id="PF14529"/>
    </source>
</evidence>
<evidence type="ECO:0000313" key="4">
    <source>
        <dbReference type="Proteomes" id="UP000821837"/>
    </source>
</evidence>
<dbReference type="EMBL" id="JABSTV010001249">
    <property type="protein sequence ID" value="KAH7963911.1"/>
    <property type="molecule type" value="Genomic_DNA"/>
</dbReference>
<feature type="compositionally biased region" description="Low complexity" evidence="1">
    <location>
        <begin position="34"/>
        <end position="52"/>
    </location>
</feature>
<dbReference type="AlphaFoldDB" id="A0A9D4Q6A9"/>
<feature type="region of interest" description="Disordered" evidence="1">
    <location>
        <begin position="567"/>
        <end position="589"/>
    </location>
</feature>
<dbReference type="InterPro" id="IPR005135">
    <property type="entry name" value="Endo/exonuclease/phosphatase"/>
</dbReference>
<feature type="domain" description="Endonuclease/exonuclease/phosphatase" evidence="2">
    <location>
        <begin position="410"/>
        <end position="498"/>
    </location>
</feature>
<accession>A0A9D4Q6A9</accession>
<name>A0A9D4Q6A9_RHISA</name>
<organism evidence="3 4">
    <name type="scientific">Rhipicephalus sanguineus</name>
    <name type="common">Brown dog tick</name>
    <name type="synonym">Ixodes sanguineus</name>
    <dbReference type="NCBI Taxonomy" id="34632"/>
    <lineage>
        <taxon>Eukaryota</taxon>
        <taxon>Metazoa</taxon>
        <taxon>Ecdysozoa</taxon>
        <taxon>Arthropoda</taxon>
        <taxon>Chelicerata</taxon>
        <taxon>Arachnida</taxon>
        <taxon>Acari</taxon>
        <taxon>Parasitiformes</taxon>
        <taxon>Ixodida</taxon>
        <taxon>Ixodoidea</taxon>
        <taxon>Ixodidae</taxon>
        <taxon>Rhipicephalinae</taxon>
        <taxon>Rhipicephalus</taxon>
        <taxon>Rhipicephalus</taxon>
    </lineage>
</organism>
<keyword evidence="4" id="KW-1185">Reference proteome</keyword>
<protein>
    <recommendedName>
        <fullName evidence="2">Endonuclease/exonuclease/phosphatase domain-containing protein</fullName>
    </recommendedName>
</protein>
<gene>
    <name evidence="3" type="ORF">HPB52_023784</name>
</gene>